<dbReference type="Pfam" id="PF16757">
    <property type="entry name" value="Fucosidase_C"/>
    <property type="match status" value="1"/>
</dbReference>
<protein>
    <recommendedName>
        <fullName evidence="3">alpha-L-fucosidase</fullName>
        <ecNumber evidence="3">3.2.1.51</ecNumber>
    </recommendedName>
</protein>
<keyword evidence="5 8" id="KW-0378">Hydrolase</keyword>
<dbReference type="PANTHER" id="PTHR10030:SF37">
    <property type="entry name" value="ALPHA-L-FUCOSIDASE-RELATED"/>
    <property type="match status" value="1"/>
</dbReference>
<organism evidence="11">
    <name type="scientific">Phallusia mammillata</name>
    <dbReference type="NCBI Taxonomy" id="59560"/>
    <lineage>
        <taxon>Eukaryota</taxon>
        <taxon>Metazoa</taxon>
        <taxon>Chordata</taxon>
        <taxon>Tunicata</taxon>
        <taxon>Ascidiacea</taxon>
        <taxon>Phlebobranchia</taxon>
        <taxon>Ascidiidae</taxon>
        <taxon>Phallusia</taxon>
    </lineage>
</organism>
<comment type="function">
    <text evidence="1">Alpha-L-fucosidase is responsible for hydrolyzing the alpha-1,6-linked fucose joined to the reducing-end N-acetylglucosamine of the carbohydrate moieties of glycoproteins.</text>
</comment>
<dbReference type="InterPro" id="IPR031919">
    <property type="entry name" value="Fucosidase_C"/>
</dbReference>
<evidence type="ECO:0000256" key="3">
    <source>
        <dbReference type="ARBA" id="ARBA00012662"/>
    </source>
</evidence>
<feature type="chain" id="PRO_5026415940" description="alpha-L-fucosidase" evidence="8">
    <location>
        <begin position="20"/>
        <end position="457"/>
    </location>
</feature>
<dbReference type="GO" id="GO:0005764">
    <property type="term" value="C:lysosome"/>
    <property type="evidence" value="ECO:0007669"/>
    <property type="project" value="TreeGrafter"/>
</dbReference>
<evidence type="ECO:0000256" key="1">
    <source>
        <dbReference type="ARBA" id="ARBA00004071"/>
    </source>
</evidence>
<dbReference type="EC" id="3.2.1.51" evidence="3"/>
<evidence type="ECO:0000259" key="10">
    <source>
        <dbReference type="Pfam" id="PF16757"/>
    </source>
</evidence>
<dbReference type="AlphaFoldDB" id="A0A6F9DD47"/>
<dbReference type="InterPro" id="IPR000933">
    <property type="entry name" value="Glyco_hydro_29"/>
</dbReference>
<reference evidence="11" key="1">
    <citation type="submission" date="2020-04" db="EMBL/GenBank/DDBJ databases">
        <authorList>
            <person name="Neveu A P."/>
        </authorList>
    </citation>
    <scope>NUCLEOTIDE SEQUENCE</scope>
    <source>
        <tissue evidence="11">Whole embryo</tissue>
    </source>
</reference>
<evidence type="ECO:0000256" key="4">
    <source>
        <dbReference type="ARBA" id="ARBA00022729"/>
    </source>
</evidence>
<proteinExistence type="evidence at transcript level"/>
<dbReference type="SUPFAM" id="SSF51445">
    <property type="entry name" value="(Trans)glycosidases"/>
    <property type="match status" value="1"/>
</dbReference>
<feature type="domain" description="Glycoside hydrolase family 29 N-terminal" evidence="9">
    <location>
        <begin position="12"/>
        <end position="356"/>
    </location>
</feature>
<dbReference type="PRINTS" id="PR00741">
    <property type="entry name" value="GLHYDRLASE29"/>
</dbReference>
<keyword evidence="6" id="KW-0325">Glycoprotein</keyword>
<dbReference type="PANTHER" id="PTHR10030">
    <property type="entry name" value="ALPHA-L-FUCOSIDASE"/>
    <property type="match status" value="1"/>
</dbReference>
<feature type="signal peptide" evidence="8">
    <location>
        <begin position="1"/>
        <end position="19"/>
    </location>
</feature>
<dbReference type="InterPro" id="IPR017853">
    <property type="entry name" value="GH"/>
</dbReference>
<evidence type="ECO:0000259" key="9">
    <source>
        <dbReference type="Pfam" id="PF01120"/>
    </source>
</evidence>
<sequence>MKSVISLSLLSMCIAFCNANYEPNWDSLDSRPLPTWYDEAKFGIFIHWGVFAVPSYGQGAASEWFWWNWQGVSSPAEVYFMQQNYPPDFTYGDFAKQFTAEFYDADKWAEIFQASGAKYIVLTSKHHEGYTNWPSATSWNWNSMDIGPKRDIVGELANAIRNKTSIHFGLYHSLFEWFNPSYLQDKESGFKTDKFVKEKTMPELYDIVNRYKPDVIWSDGQWEANSSYWSSPDFLAWLYNESPVKNTVVTNDRWGSDTLCKHGGYLTCSDRYNPGTLQTRKWENAMTIDKGSWGYRRNIQFDQYMTIEELLQELVTTISCNGNILVNVGPTKEGTITPVFEERLRQMGEWLGVNGEGVYSSKPWTHQNDTMTKGVWYTKNEDKIYAFSFSWPDSGVLILGAANPKPGATIDLLGGDSALKWEPLQPRGVGILLPVVNPATIKAKWVYVFRLTGFESA</sequence>
<dbReference type="SMART" id="SM00812">
    <property type="entry name" value="Alpha_L_fucos"/>
    <property type="match status" value="1"/>
</dbReference>
<accession>A0A6F9DD47</accession>
<gene>
    <name evidence="11" type="primary">Fuca1-002</name>
</gene>
<keyword evidence="4 8" id="KW-0732">Signal</keyword>
<evidence type="ECO:0000313" key="11">
    <source>
        <dbReference type="EMBL" id="CAB3247383.1"/>
    </source>
</evidence>
<comment type="similarity">
    <text evidence="2 8">Belongs to the glycosyl hydrolase 29 family.</text>
</comment>
<dbReference type="FunFam" id="3.20.20.80:FF:000027">
    <property type="entry name" value="Alpha-L-fucosidase"/>
    <property type="match status" value="1"/>
</dbReference>
<name>A0A6F9DD47_9ASCI</name>
<evidence type="ECO:0000256" key="2">
    <source>
        <dbReference type="ARBA" id="ARBA00007951"/>
    </source>
</evidence>
<feature type="domain" description="Alpha-L-fucosidase C-terminal" evidence="10">
    <location>
        <begin position="367"/>
        <end position="452"/>
    </location>
</feature>
<dbReference type="Pfam" id="PF01120">
    <property type="entry name" value="Alpha_L_fucos"/>
    <property type="match status" value="1"/>
</dbReference>
<dbReference type="InterPro" id="IPR057739">
    <property type="entry name" value="Glyco_hydro_29_N"/>
</dbReference>
<dbReference type="PIRSF" id="PIRSF001092">
    <property type="entry name" value="Alpha-L-fucosidase"/>
    <property type="match status" value="1"/>
</dbReference>
<dbReference type="InterPro" id="IPR016286">
    <property type="entry name" value="FUC_metazoa-typ"/>
</dbReference>
<evidence type="ECO:0000256" key="7">
    <source>
        <dbReference type="ARBA" id="ARBA00023295"/>
    </source>
</evidence>
<dbReference type="InterPro" id="IPR013780">
    <property type="entry name" value="Glyco_hydro_b"/>
</dbReference>
<evidence type="ECO:0000256" key="6">
    <source>
        <dbReference type="ARBA" id="ARBA00023180"/>
    </source>
</evidence>
<dbReference type="EMBL" id="LR785289">
    <property type="protein sequence ID" value="CAB3247383.1"/>
    <property type="molecule type" value="mRNA"/>
</dbReference>
<keyword evidence="7 8" id="KW-0326">Glycosidase</keyword>
<dbReference type="Gene3D" id="3.20.20.80">
    <property type="entry name" value="Glycosidases"/>
    <property type="match status" value="1"/>
</dbReference>
<dbReference type="GO" id="GO:0006004">
    <property type="term" value="P:fucose metabolic process"/>
    <property type="evidence" value="ECO:0007669"/>
    <property type="project" value="InterPro"/>
</dbReference>
<dbReference type="GO" id="GO:0016139">
    <property type="term" value="P:glycoside catabolic process"/>
    <property type="evidence" value="ECO:0007669"/>
    <property type="project" value="TreeGrafter"/>
</dbReference>
<evidence type="ECO:0000256" key="8">
    <source>
        <dbReference type="PIRNR" id="PIRNR001092"/>
    </source>
</evidence>
<dbReference type="GO" id="GO:0004560">
    <property type="term" value="F:alpha-L-fucosidase activity"/>
    <property type="evidence" value="ECO:0007669"/>
    <property type="project" value="UniProtKB-EC"/>
</dbReference>
<dbReference type="Gene3D" id="2.60.40.1180">
    <property type="entry name" value="Golgi alpha-mannosidase II"/>
    <property type="match status" value="1"/>
</dbReference>
<evidence type="ECO:0000256" key="5">
    <source>
        <dbReference type="ARBA" id="ARBA00022801"/>
    </source>
</evidence>